<comment type="caution">
    <text evidence="4">The sequence shown here is derived from an EMBL/GenBank/DDBJ whole genome shotgun (WGS) entry which is preliminary data.</text>
</comment>
<feature type="domain" description="Peptidase S12 Pab87-related C-terminal" evidence="3">
    <location>
        <begin position="471"/>
        <end position="543"/>
    </location>
</feature>
<evidence type="ECO:0000313" key="4">
    <source>
        <dbReference type="EMBL" id="ESQ94143.1"/>
    </source>
</evidence>
<dbReference type="Pfam" id="PF00144">
    <property type="entry name" value="Beta-lactamase"/>
    <property type="match status" value="1"/>
</dbReference>
<dbReference type="PATRIC" id="fig|1121022.4.peg.667"/>
<dbReference type="STRING" id="1121022.GCA_000376105_01694"/>
<dbReference type="Proteomes" id="UP000017837">
    <property type="component" value="Unassembled WGS sequence"/>
</dbReference>
<dbReference type="InterPro" id="IPR001466">
    <property type="entry name" value="Beta-lactam-related"/>
</dbReference>
<dbReference type="RefSeq" id="WP_018081362.1">
    <property type="nucleotide sequence ID" value="NZ_AQWM01000005.1"/>
</dbReference>
<dbReference type="InterPro" id="IPR021860">
    <property type="entry name" value="Peptidase_S12_Pab87-rel_C"/>
</dbReference>
<dbReference type="EMBL" id="AWGB01000005">
    <property type="protein sequence ID" value="ESQ94143.1"/>
    <property type="molecule type" value="Genomic_DNA"/>
</dbReference>
<feature type="domain" description="Beta-lactamase-related" evidence="2">
    <location>
        <begin position="153"/>
        <end position="447"/>
    </location>
</feature>
<dbReference type="PANTHER" id="PTHR46825:SF9">
    <property type="entry name" value="BETA-LACTAMASE-RELATED DOMAIN-CONTAINING PROTEIN"/>
    <property type="match status" value="1"/>
</dbReference>
<feature type="chain" id="PRO_5004727020" description="Beta-lactamase-related domain-containing protein" evidence="1">
    <location>
        <begin position="23"/>
        <end position="560"/>
    </location>
</feature>
<organism evidence="4 5">
    <name type="scientific">Asticcacaulis benevestitus DSM 16100 = ATCC BAA-896</name>
    <dbReference type="NCBI Taxonomy" id="1121022"/>
    <lineage>
        <taxon>Bacteria</taxon>
        <taxon>Pseudomonadati</taxon>
        <taxon>Pseudomonadota</taxon>
        <taxon>Alphaproteobacteria</taxon>
        <taxon>Caulobacterales</taxon>
        <taxon>Caulobacteraceae</taxon>
        <taxon>Asticcacaulis</taxon>
    </lineage>
</organism>
<name>V4RSK0_9CAUL</name>
<dbReference type="AlphaFoldDB" id="V4RSK0"/>
<dbReference type="InterPro" id="IPR050491">
    <property type="entry name" value="AmpC-like"/>
</dbReference>
<reference evidence="4 5" key="1">
    <citation type="journal article" date="2014" name="Nature">
        <title>Sequential evolution of bacterial morphology by co-option of a developmental regulator.</title>
        <authorList>
            <person name="Jiang C."/>
            <person name="Brown P.J."/>
            <person name="Ducret A."/>
            <person name="Brun Y.V."/>
        </authorList>
    </citation>
    <scope>NUCLEOTIDE SEQUENCE [LARGE SCALE GENOMIC DNA]</scope>
    <source>
        <strain evidence="4 5">DSM 16100</strain>
    </source>
</reference>
<accession>V4RSK0</accession>
<protein>
    <recommendedName>
        <fullName evidence="6">Beta-lactamase-related domain-containing protein</fullName>
    </recommendedName>
</protein>
<dbReference type="PANTHER" id="PTHR46825">
    <property type="entry name" value="D-ALANYL-D-ALANINE-CARBOXYPEPTIDASE/ENDOPEPTIDASE AMPH"/>
    <property type="match status" value="1"/>
</dbReference>
<keyword evidence="1" id="KW-0732">Signal</keyword>
<dbReference type="SUPFAM" id="SSF56601">
    <property type="entry name" value="beta-lactamase/transpeptidase-like"/>
    <property type="match status" value="1"/>
</dbReference>
<dbReference type="OrthoDB" id="7168600at2"/>
<evidence type="ECO:0008006" key="6">
    <source>
        <dbReference type="Google" id="ProtNLM"/>
    </source>
</evidence>
<evidence type="ECO:0000313" key="5">
    <source>
        <dbReference type="Proteomes" id="UP000017837"/>
    </source>
</evidence>
<gene>
    <name evidence="4" type="ORF">ABENE_03365</name>
</gene>
<feature type="signal peptide" evidence="1">
    <location>
        <begin position="1"/>
        <end position="22"/>
    </location>
</feature>
<proteinExistence type="predicted"/>
<dbReference type="Gene3D" id="3.40.710.10">
    <property type="entry name" value="DD-peptidase/beta-lactamase superfamily"/>
    <property type="match status" value="1"/>
</dbReference>
<evidence type="ECO:0000259" key="2">
    <source>
        <dbReference type="Pfam" id="PF00144"/>
    </source>
</evidence>
<dbReference type="InterPro" id="IPR012338">
    <property type="entry name" value="Beta-lactam/transpept-like"/>
</dbReference>
<evidence type="ECO:0000256" key="1">
    <source>
        <dbReference type="SAM" id="SignalP"/>
    </source>
</evidence>
<dbReference type="eggNOG" id="COG1680">
    <property type="taxonomic scope" value="Bacteria"/>
</dbReference>
<dbReference type="Pfam" id="PF11954">
    <property type="entry name" value="DUF3471"/>
    <property type="match status" value="1"/>
</dbReference>
<evidence type="ECO:0000259" key="3">
    <source>
        <dbReference type="Pfam" id="PF11954"/>
    </source>
</evidence>
<sequence>MKTLWVLLGVAAPLLMSTPTFAEEAAGAWSGAIDNHLLALIRIDKAADGSYSGTFTDHEQPLAKPDDHAVTNVPIAHVVATTDRLSFEAPAIGDAIFDGRWDKAAQQWVGTFQWGKDGYRSQLRLTRTNATNLADSVKPRVYTSAAEERDVMEALIEGYVQDKRFMGAIFVSQGDHVLIDNGYGFANLSAGTPNTSDTRYHIASITKSFTATAILMLQDRGKLSLDDPLSKYITDAPAAWDGITLRHLLAHTSGLGDHNPLLAGHFGEAFSPAQLWKIIRTLPLDSRPGETYQYSNAGFSILGLVIEKVSGQPYGDFLHDNIFMPLHMDSTGYNPSAGAKDAIGYEMGDDAPVAAAYRDLSNSFSAGGLVSTTHDLRKWQTALFGEKLISKTALTEMQTQGLGLARNALDGHMTYSHSGHLPGYVSDAAYQPENDLSVIVLGNLDNSSAVWISRSLFTLAHGFPTEVVPLPKAIEVAPDILKQYVGTYVLAAGFSLAVTVEGGHLVVQAAGQDKVRAYPESETIFFARTVAAKLEFTRDKDGRRGCILHQGGRDMPGVRQ</sequence>
<keyword evidence="5" id="KW-1185">Reference proteome</keyword>